<dbReference type="InterPro" id="IPR001796">
    <property type="entry name" value="DHFR_dom"/>
</dbReference>
<reference evidence="11" key="1">
    <citation type="journal article" date="2022" name="Front. Microbiol.">
        <title>New perspectives on an old grouping: The genomic and phenotypic variability of Oxalobacter formigenes and the implications for calcium oxalate stone prevention.</title>
        <authorList>
            <person name="Chmiel J.A."/>
            <person name="Carr C."/>
            <person name="Stuivenberg G.A."/>
            <person name="Venema R."/>
            <person name="Chanyi R.M."/>
            <person name="Al K.F."/>
            <person name="Giguere D."/>
            <person name="Say H."/>
            <person name="Akouris P.P."/>
            <person name="Dominguez Romero S.A."/>
            <person name="Kwong A."/>
            <person name="Tai V."/>
            <person name="Koval S.F."/>
            <person name="Razvi H."/>
            <person name="Bjazevic J."/>
            <person name="Burton J.P."/>
        </authorList>
    </citation>
    <scope>NUCLEOTIDE SEQUENCE</scope>
    <source>
        <strain evidence="11">WoOx3</strain>
    </source>
</reference>
<dbReference type="FunFam" id="3.40.430.10:FF:000001">
    <property type="entry name" value="Dihydrofolate reductase"/>
    <property type="match status" value="1"/>
</dbReference>
<dbReference type="Pfam" id="PF00186">
    <property type="entry name" value="DHFR_1"/>
    <property type="match status" value="1"/>
</dbReference>
<dbReference type="Gene3D" id="3.40.430.10">
    <property type="entry name" value="Dihydrofolate Reductase, subunit A"/>
    <property type="match status" value="1"/>
</dbReference>
<evidence type="ECO:0000256" key="7">
    <source>
        <dbReference type="ARBA" id="ARBA00025067"/>
    </source>
</evidence>
<sequence>MTTVSLIAAMAENRVIGKDNQMPWHIPGELKIFKEYTTGKILIMGRKTHESIGRVLPDRTTIIVTRQEDYVVPGAHVVHSLDDALKLAKTLGGEIMIGGGGELFAQTLDRADFMYLSIIHATFEGEAYFPEWVPEAFREVSRKEVDASIPYSFVVYERAR</sequence>
<dbReference type="KEGG" id="ovb:NB640_08885"/>
<accession>A0A9E9LY51</accession>
<keyword evidence="12" id="KW-1185">Reference proteome</keyword>
<protein>
    <recommendedName>
        <fullName evidence="3 8">Dihydrofolate reductase</fullName>
        <ecNumber evidence="3 8">1.5.1.3</ecNumber>
    </recommendedName>
</protein>
<gene>
    <name evidence="11" type="ORF">NB640_08885</name>
</gene>
<evidence type="ECO:0000256" key="6">
    <source>
        <dbReference type="ARBA" id="ARBA00023002"/>
    </source>
</evidence>
<name>A0A9E9LY51_9BURK</name>
<dbReference type="GO" id="GO:0046655">
    <property type="term" value="P:folic acid metabolic process"/>
    <property type="evidence" value="ECO:0007669"/>
    <property type="project" value="TreeGrafter"/>
</dbReference>
<dbReference type="EC" id="1.5.1.3" evidence="3 8"/>
<comment type="function">
    <text evidence="7 8">Key enzyme in folate metabolism. Catalyzes an essential reaction for de novo glycine and purine synthesis, and for DNA precursor synthesis.</text>
</comment>
<evidence type="ECO:0000313" key="11">
    <source>
        <dbReference type="EMBL" id="WAW09363.1"/>
    </source>
</evidence>
<organism evidence="11 12">
    <name type="scientific">Oxalobacter vibrioformis</name>
    <dbReference type="NCBI Taxonomy" id="933080"/>
    <lineage>
        <taxon>Bacteria</taxon>
        <taxon>Pseudomonadati</taxon>
        <taxon>Pseudomonadota</taxon>
        <taxon>Betaproteobacteria</taxon>
        <taxon>Burkholderiales</taxon>
        <taxon>Oxalobacteraceae</taxon>
        <taxon>Oxalobacter</taxon>
    </lineage>
</organism>
<dbReference type="RefSeq" id="WP_269308361.1">
    <property type="nucleotide sequence ID" value="NZ_CP098242.1"/>
</dbReference>
<dbReference type="EMBL" id="CP098242">
    <property type="protein sequence ID" value="WAW09363.1"/>
    <property type="molecule type" value="Genomic_DNA"/>
</dbReference>
<dbReference type="GO" id="GO:0005829">
    <property type="term" value="C:cytosol"/>
    <property type="evidence" value="ECO:0007669"/>
    <property type="project" value="TreeGrafter"/>
</dbReference>
<keyword evidence="6 8" id="KW-0560">Oxidoreductase</keyword>
<evidence type="ECO:0000256" key="9">
    <source>
        <dbReference type="RuleBase" id="RU004474"/>
    </source>
</evidence>
<evidence type="ECO:0000313" key="12">
    <source>
        <dbReference type="Proteomes" id="UP001156215"/>
    </source>
</evidence>
<dbReference type="CDD" id="cd00209">
    <property type="entry name" value="DHFR"/>
    <property type="match status" value="1"/>
</dbReference>
<evidence type="ECO:0000256" key="4">
    <source>
        <dbReference type="ARBA" id="ARBA00022563"/>
    </source>
</evidence>
<dbReference type="GO" id="GO:0004146">
    <property type="term" value="F:dihydrofolate reductase activity"/>
    <property type="evidence" value="ECO:0007669"/>
    <property type="project" value="UniProtKB-EC"/>
</dbReference>
<dbReference type="GO" id="GO:0046452">
    <property type="term" value="P:dihydrofolate metabolic process"/>
    <property type="evidence" value="ECO:0007669"/>
    <property type="project" value="TreeGrafter"/>
</dbReference>
<dbReference type="GO" id="GO:0046654">
    <property type="term" value="P:tetrahydrofolate biosynthetic process"/>
    <property type="evidence" value="ECO:0007669"/>
    <property type="project" value="InterPro"/>
</dbReference>
<feature type="domain" description="DHFR" evidence="10">
    <location>
        <begin position="3"/>
        <end position="158"/>
    </location>
</feature>
<dbReference type="GO" id="GO:0070401">
    <property type="term" value="F:NADP+ binding"/>
    <property type="evidence" value="ECO:0007669"/>
    <property type="project" value="UniProtKB-ARBA"/>
</dbReference>
<keyword evidence="5 8" id="KW-0521">NADP</keyword>
<evidence type="ECO:0000256" key="5">
    <source>
        <dbReference type="ARBA" id="ARBA00022857"/>
    </source>
</evidence>
<keyword evidence="4 8" id="KW-0554">One-carbon metabolism</keyword>
<evidence type="ECO:0000259" key="10">
    <source>
        <dbReference type="PROSITE" id="PS51330"/>
    </source>
</evidence>
<dbReference type="PIRSF" id="PIRSF000194">
    <property type="entry name" value="DHFR"/>
    <property type="match status" value="1"/>
</dbReference>
<dbReference type="PROSITE" id="PS51330">
    <property type="entry name" value="DHFR_2"/>
    <property type="match status" value="1"/>
</dbReference>
<dbReference type="PROSITE" id="PS00075">
    <property type="entry name" value="DHFR_1"/>
    <property type="match status" value="1"/>
</dbReference>
<dbReference type="SUPFAM" id="SSF53597">
    <property type="entry name" value="Dihydrofolate reductase-like"/>
    <property type="match status" value="1"/>
</dbReference>
<proteinExistence type="inferred from homology"/>
<dbReference type="GO" id="GO:0006730">
    <property type="term" value="P:one-carbon metabolic process"/>
    <property type="evidence" value="ECO:0007669"/>
    <property type="project" value="UniProtKB-KW"/>
</dbReference>
<dbReference type="InterPro" id="IPR012259">
    <property type="entry name" value="DHFR"/>
</dbReference>
<comment type="similarity">
    <text evidence="2 8 9">Belongs to the dihydrofolate reductase family.</text>
</comment>
<comment type="pathway">
    <text evidence="1 8">Cofactor biosynthesis; tetrahydrofolate biosynthesis; 5,6,7,8-tetrahydrofolate from 7,8-dihydrofolate: step 1/1.</text>
</comment>
<evidence type="ECO:0000256" key="8">
    <source>
        <dbReference type="PIRNR" id="PIRNR000194"/>
    </source>
</evidence>
<evidence type="ECO:0000256" key="2">
    <source>
        <dbReference type="ARBA" id="ARBA00009539"/>
    </source>
</evidence>
<dbReference type="AlphaFoldDB" id="A0A9E9LY51"/>
<dbReference type="PANTHER" id="PTHR48069">
    <property type="entry name" value="DIHYDROFOLATE REDUCTASE"/>
    <property type="match status" value="1"/>
</dbReference>
<dbReference type="InterPro" id="IPR024072">
    <property type="entry name" value="DHFR-like_dom_sf"/>
</dbReference>
<dbReference type="PANTHER" id="PTHR48069:SF3">
    <property type="entry name" value="DIHYDROFOLATE REDUCTASE"/>
    <property type="match status" value="1"/>
</dbReference>
<dbReference type="InterPro" id="IPR017925">
    <property type="entry name" value="DHFR_CS"/>
</dbReference>
<dbReference type="PRINTS" id="PR00070">
    <property type="entry name" value="DHFR"/>
</dbReference>
<evidence type="ECO:0000256" key="3">
    <source>
        <dbReference type="ARBA" id="ARBA00012856"/>
    </source>
</evidence>
<evidence type="ECO:0000256" key="1">
    <source>
        <dbReference type="ARBA" id="ARBA00004903"/>
    </source>
</evidence>
<dbReference type="Proteomes" id="UP001156215">
    <property type="component" value="Chromosome"/>
</dbReference>
<comment type="catalytic activity">
    <reaction evidence="8">
        <text>(6S)-5,6,7,8-tetrahydrofolate + NADP(+) = 7,8-dihydrofolate + NADPH + H(+)</text>
        <dbReference type="Rhea" id="RHEA:15009"/>
        <dbReference type="ChEBI" id="CHEBI:15378"/>
        <dbReference type="ChEBI" id="CHEBI:57451"/>
        <dbReference type="ChEBI" id="CHEBI:57453"/>
        <dbReference type="ChEBI" id="CHEBI:57783"/>
        <dbReference type="ChEBI" id="CHEBI:58349"/>
        <dbReference type="EC" id="1.5.1.3"/>
    </reaction>
</comment>